<dbReference type="PROSITE" id="PS50194">
    <property type="entry name" value="FILAMIN_REPEAT"/>
    <property type="match status" value="1"/>
</dbReference>
<evidence type="ECO:0000256" key="5">
    <source>
        <dbReference type="ARBA" id="ARBA00022833"/>
    </source>
</evidence>
<dbReference type="PROSITE" id="PS00518">
    <property type="entry name" value="ZF_RING_1"/>
    <property type="match status" value="1"/>
</dbReference>
<dbReference type="Pfam" id="PF00630">
    <property type="entry name" value="Filamin"/>
    <property type="match status" value="1"/>
</dbReference>
<dbReference type="EMBL" id="AP029264">
    <property type="protein sequence ID" value="BFF95562.1"/>
    <property type="molecule type" value="Genomic_DNA"/>
</dbReference>
<evidence type="ECO:0000256" key="3">
    <source>
        <dbReference type="ARBA" id="ARBA00022737"/>
    </source>
</evidence>
<protein>
    <submittedName>
        <fullName evidence="11">Tripartite motif-containing protein 45</fullName>
    </submittedName>
</protein>
<dbReference type="Pfam" id="PF00643">
    <property type="entry name" value="zf-B_box"/>
    <property type="match status" value="1"/>
</dbReference>
<keyword evidence="3" id="KW-0677">Repeat</keyword>
<dbReference type="GO" id="GO:0008270">
    <property type="term" value="F:zinc ion binding"/>
    <property type="evidence" value="ECO:0007669"/>
    <property type="project" value="UniProtKB-KW"/>
</dbReference>
<keyword evidence="12" id="KW-1185">Reference proteome</keyword>
<dbReference type="InterPro" id="IPR001298">
    <property type="entry name" value="Filamin/ABP280_rpt"/>
</dbReference>
<accession>A0AAU9FIX7</accession>
<dbReference type="PANTHER" id="PTHR25462:SF291">
    <property type="entry name" value="E3 UBIQUITIN-PROTEIN LIGASE TRIM45"/>
    <property type="match status" value="1"/>
</dbReference>
<dbReference type="InterPro" id="IPR001841">
    <property type="entry name" value="Znf_RING"/>
</dbReference>
<dbReference type="InterPro" id="IPR017868">
    <property type="entry name" value="Filamin/ABP280_repeat-like"/>
</dbReference>
<dbReference type="PANTHER" id="PTHR25462">
    <property type="entry name" value="BONUS, ISOFORM C-RELATED"/>
    <property type="match status" value="1"/>
</dbReference>
<gene>
    <name evidence="11" type="ORF">DMAD_12929</name>
</gene>
<evidence type="ECO:0000256" key="2">
    <source>
        <dbReference type="ARBA" id="ARBA00022723"/>
    </source>
</evidence>
<dbReference type="AlphaFoldDB" id="A0AAU9FIX7"/>
<keyword evidence="5" id="KW-0862">Zinc</keyword>
<dbReference type="PROSITE" id="PS50089">
    <property type="entry name" value="ZF_RING_2"/>
    <property type="match status" value="1"/>
</dbReference>
<dbReference type="Gene3D" id="3.30.160.60">
    <property type="entry name" value="Classic Zinc Finger"/>
    <property type="match status" value="1"/>
</dbReference>
<dbReference type="CDD" id="cd19756">
    <property type="entry name" value="Bbox2"/>
    <property type="match status" value="1"/>
</dbReference>
<evidence type="ECO:0000256" key="4">
    <source>
        <dbReference type="ARBA" id="ARBA00022771"/>
    </source>
</evidence>
<dbReference type="SUPFAM" id="SSF81296">
    <property type="entry name" value="E set domains"/>
    <property type="match status" value="1"/>
</dbReference>
<dbReference type="InterPro" id="IPR027370">
    <property type="entry name" value="Znf-RING_euk"/>
</dbReference>
<evidence type="ECO:0000259" key="9">
    <source>
        <dbReference type="PROSITE" id="PS50089"/>
    </source>
</evidence>
<dbReference type="InterPro" id="IPR013783">
    <property type="entry name" value="Ig-like_fold"/>
</dbReference>
<dbReference type="InterPro" id="IPR047153">
    <property type="entry name" value="TRIM45/56/19-like"/>
</dbReference>
<evidence type="ECO:0000256" key="1">
    <source>
        <dbReference type="ARBA" id="ARBA00008518"/>
    </source>
</evidence>
<dbReference type="InterPro" id="IPR000315">
    <property type="entry name" value="Znf_B-box"/>
</dbReference>
<evidence type="ECO:0000256" key="6">
    <source>
        <dbReference type="PROSITE-ProRule" id="PRU00024"/>
    </source>
</evidence>
<dbReference type="SMART" id="SM00336">
    <property type="entry name" value="BBOX"/>
    <property type="match status" value="2"/>
</dbReference>
<dbReference type="InterPro" id="IPR013083">
    <property type="entry name" value="Znf_RING/FYVE/PHD"/>
</dbReference>
<dbReference type="GO" id="GO:0061630">
    <property type="term" value="F:ubiquitin protein ligase activity"/>
    <property type="evidence" value="ECO:0007669"/>
    <property type="project" value="TreeGrafter"/>
</dbReference>
<dbReference type="Gene3D" id="3.30.40.10">
    <property type="entry name" value="Zinc/RING finger domain, C3HC4 (zinc finger)"/>
    <property type="match status" value="1"/>
</dbReference>
<dbReference type="InterPro" id="IPR017907">
    <property type="entry name" value="Znf_RING_CS"/>
</dbReference>
<evidence type="ECO:0000256" key="8">
    <source>
        <dbReference type="SAM" id="MobiDB-lite"/>
    </source>
</evidence>
<dbReference type="Gene3D" id="2.60.40.10">
    <property type="entry name" value="Immunoglobulins"/>
    <property type="match status" value="1"/>
</dbReference>
<feature type="compositionally biased region" description="Low complexity" evidence="8">
    <location>
        <begin position="191"/>
        <end position="206"/>
    </location>
</feature>
<keyword evidence="2" id="KW-0479">Metal-binding</keyword>
<dbReference type="SMART" id="SM00184">
    <property type="entry name" value="RING"/>
    <property type="match status" value="1"/>
</dbReference>
<organism evidence="11 12">
    <name type="scientific">Drosophila madeirensis</name>
    <name type="common">Fruit fly</name>
    <dbReference type="NCBI Taxonomy" id="30013"/>
    <lineage>
        <taxon>Eukaryota</taxon>
        <taxon>Metazoa</taxon>
        <taxon>Ecdysozoa</taxon>
        <taxon>Arthropoda</taxon>
        <taxon>Hexapoda</taxon>
        <taxon>Insecta</taxon>
        <taxon>Pterygota</taxon>
        <taxon>Neoptera</taxon>
        <taxon>Endopterygota</taxon>
        <taxon>Diptera</taxon>
        <taxon>Brachycera</taxon>
        <taxon>Muscomorpha</taxon>
        <taxon>Ephydroidea</taxon>
        <taxon>Drosophilidae</taxon>
        <taxon>Drosophila</taxon>
        <taxon>Sophophora</taxon>
    </lineage>
</organism>
<evidence type="ECO:0000259" key="10">
    <source>
        <dbReference type="PROSITE" id="PS50119"/>
    </source>
</evidence>
<dbReference type="CDD" id="cd19809">
    <property type="entry name" value="Bbox1_TRIM45_C-X"/>
    <property type="match status" value="1"/>
</dbReference>
<evidence type="ECO:0000313" key="11">
    <source>
        <dbReference type="EMBL" id="BFF95562.1"/>
    </source>
</evidence>
<evidence type="ECO:0000313" key="12">
    <source>
        <dbReference type="Proteomes" id="UP001500889"/>
    </source>
</evidence>
<feature type="domain" description="B box-type" evidence="10">
    <location>
        <begin position="541"/>
        <end position="584"/>
    </location>
</feature>
<reference evidence="11 12" key="1">
    <citation type="submission" date="2024-02" db="EMBL/GenBank/DDBJ databases">
        <title>A chromosome-level genome assembly of Drosophila madeirensis, a fruit fly species endemic to Madeira island.</title>
        <authorList>
            <person name="Tomihara K."/>
            <person name="Llopart A."/>
            <person name="Yamamoto D."/>
        </authorList>
    </citation>
    <scope>NUCLEOTIDE SEQUENCE [LARGE SCALE GENOMIC DNA]</scope>
    <source>
        <strain evidence="11 12">RF1</strain>
    </source>
</reference>
<proteinExistence type="inferred from homology"/>
<dbReference type="Proteomes" id="UP001500889">
    <property type="component" value="Chromosome U"/>
</dbReference>
<dbReference type="SUPFAM" id="SSF57845">
    <property type="entry name" value="B-box zinc-binding domain"/>
    <property type="match status" value="1"/>
</dbReference>
<feature type="domain" description="RING-type" evidence="9">
    <location>
        <begin position="315"/>
        <end position="349"/>
    </location>
</feature>
<dbReference type="InterPro" id="IPR014756">
    <property type="entry name" value="Ig_E-set"/>
</dbReference>
<evidence type="ECO:0000256" key="7">
    <source>
        <dbReference type="PROSITE-ProRule" id="PRU00087"/>
    </source>
</evidence>
<dbReference type="SUPFAM" id="SSF57850">
    <property type="entry name" value="RING/U-box"/>
    <property type="match status" value="1"/>
</dbReference>
<dbReference type="SMART" id="SM00557">
    <property type="entry name" value="IG_FLMN"/>
    <property type="match status" value="1"/>
</dbReference>
<feature type="repeat" description="Filamin" evidence="7">
    <location>
        <begin position="752"/>
        <end position="855"/>
    </location>
</feature>
<keyword evidence="4 6" id="KW-0863">Zinc-finger</keyword>
<dbReference type="PROSITE" id="PS50119">
    <property type="entry name" value="ZF_BBOX"/>
    <property type="match status" value="2"/>
</dbReference>
<feature type="compositionally biased region" description="Low complexity" evidence="8">
    <location>
        <begin position="281"/>
        <end position="298"/>
    </location>
</feature>
<feature type="domain" description="B box-type" evidence="10">
    <location>
        <begin position="473"/>
        <end position="520"/>
    </location>
</feature>
<feature type="region of interest" description="Disordered" evidence="8">
    <location>
        <begin position="156"/>
        <end position="250"/>
    </location>
</feature>
<sequence>MSERHIKPIFKRRTSASTKSVSSGPPIIDYERMEGENGAKVVPTAAVAPPPPPPPAPTTGKLMLKLSSSTITLRKNPPQGQGQRQLLQTLPIAEAVRRKSAPQLFTFAIAPKVEGTLADTPTVPKLELSNCIIRRSRTLGLPGPVQPTLTEIPLEEAQVQDSGSEQSSSLAGGGGSSTSPESLLDNILSGASSVSVQSSSSSSQASNVTVAQPQIRAKPEQLQPKRLLSLKASPELRVSPPTPDTAQPRQEMLPRLLLPSAGRPPTLEIYNAHSPMIRSRSNSPAITPSPSPSITLRPSTPPETTLITFGDELKCAICMDVYTDPRTLHCLHSFCLQCLVNENFKEEACATWDHSQSEVPSNYSLRSEMGGSSAELATVSPARQRGASFSLRRKKSMDRLVVRSKSDGKRSTSSFSTRFTGSFVSDIAPRCIRCHVCQYPTDVPLGGVRLLPQNYLLVRRIEVLRLQAGEDVISRVWCSLCSDEISATYHCISCTLNLCSLCKEAHERQRSTANHRMRSILELRRARKQKQQQLGLGDSSKLVLKCGLHTNFELKAFCVVCRQLACTDCLVLLHKGHRHETVARAIGQLGKLLREATDQTRPLCQYAEHSIERLNDIARGINARCDDIHSQVERHMQGYFEAVEVHRRTLLQQISRARESKVEIILKQQLDLEKRTQEALDAVRFSQELSEIGADAEILSFVGILLKRFEFCQQFKPPVDPKISDSLHFLPKIRAPATKDQRDIPLYGIITMQVVEPSLCTLEWEGFSQLRLHRKADLMLHSRDADGVSLCHGGLQINCMIKYKDSTSKFLPIDVADNRDGTYNISFTPDSQGTLILTITINERPIKSSPFTFQARQVRPHTGIYHCCSFCSGKGSRSVKCSCEGRMPGYSGCGHGHVGHPGRRHWSCCGNVLENSECNVANKLLNA</sequence>
<feature type="region of interest" description="Disordered" evidence="8">
    <location>
        <begin position="1"/>
        <end position="30"/>
    </location>
</feature>
<feature type="region of interest" description="Disordered" evidence="8">
    <location>
        <begin position="278"/>
        <end position="301"/>
    </location>
</feature>
<name>A0AAU9FIX7_DROMD</name>
<dbReference type="Pfam" id="PF13445">
    <property type="entry name" value="zf-RING_UBOX"/>
    <property type="match status" value="1"/>
</dbReference>
<comment type="similarity">
    <text evidence="1">Belongs to the TRIM/RBCC family.</text>
</comment>